<organism evidence="1 2">
    <name type="scientific">Vibrio gigantis</name>
    <dbReference type="NCBI Taxonomy" id="296199"/>
    <lineage>
        <taxon>Bacteria</taxon>
        <taxon>Pseudomonadati</taxon>
        <taxon>Pseudomonadota</taxon>
        <taxon>Gammaproteobacteria</taxon>
        <taxon>Vibrionales</taxon>
        <taxon>Vibrionaceae</taxon>
        <taxon>Vibrio</taxon>
    </lineage>
</organism>
<proteinExistence type="predicted"/>
<dbReference type="AlphaFoldDB" id="A0A5M9NWG4"/>
<name>A0A5M9NWG4_9VIBR</name>
<keyword evidence="2" id="KW-1185">Reference proteome</keyword>
<dbReference type="OrthoDB" id="7033782at2"/>
<protein>
    <submittedName>
        <fullName evidence="1">Uncharacterized protein</fullName>
    </submittedName>
</protein>
<reference evidence="1 2" key="1">
    <citation type="submission" date="2019-09" db="EMBL/GenBank/DDBJ databases">
        <title>Draft genome sequence of various Type strains from the CCUG.</title>
        <authorList>
            <person name="Pineiro-Iglesias B."/>
            <person name="Tunovic T."/>
            <person name="Unosson C."/>
            <person name="Inganas E."/>
            <person name="Ohlen M."/>
            <person name="Cardew S."/>
            <person name="Jensie-Markopoulos S."/>
            <person name="Salva-Serra F."/>
            <person name="Jaen-Luchoro D."/>
            <person name="Karlsson R."/>
            <person name="Svensson-Stadler L."/>
            <person name="Chun J."/>
            <person name="Moore E."/>
        </authorList>
    </citation>
    <scope>NUCLEOTIDE SEQUENCE [LARGE SCALE GENOMIC DNA]</scope>
    <source>
        <strain evidence="1 2">CCUG 56969T</strain>
    </source>
</reference>
<dbReference type="Proteomes" id="UP000322521">
    <property type="component" value="Unassembled WGS sequence"/>
</dbReference>
<accession>A0A5M9NWG4</accession>
<gene>
    <name evidence="1" type="ORF">F4W18_12965</name>
</gene>
<evidence type="ECO:0000313" key="1">
    <source>
        <dbReference type="EMBL" id="KAA8675531.1"/>
    </source>
</evidence>
<dbReference type="EMBL" id="VXJS01000007">
    <property type="protein sequence ID" value="KAA8675531.1"/>
    <property type="molecule type" value="Genomic_DNA"/>
</dbReference>
<comment type="caution">
    <text evidence="1">The sequence shown here is derived from an EMBL/GenBank/DDBJ whole genome shotgun (WGS) entry which is preliminary data.</text>
</comment>
<dbReference type="RefSeq" id="WP_086715495.1">
    <property type="nucleotide sequence ID" value="NZ_AP025494.1"/>
</dbReference>
<evidence type="ECO:0000313" key="2">
    <source>
        <dbReference type="Proteomes" id="UP000322521"/>
    </source>
</evidence>
<sequence length="72" mass="8200">MQTKQGELKFNTGRGYAPDGQRIHATIIDDTEVTLRVRFSDKTRGIDGEVQVLEFTETAIMREYDSGNYTEV</sequence>